<evidence type="ECO:0000256" key="4">
    <source>
        <dbReference type="HAMAP-Rule" id="MF_00057"/>
    </source>
</evidence>
<accession>A0A1R1MNF3</accession>
<dbReference type="NCBIfam" id="NF003952">
    <property type="entry name" value="PRK05450.1-5"/>
    <property type="match status" value="1"/>
</dbReference>
<keyword evidence="3 4" id="KW-0448">Lipopolysaccharide biosynthesis</keyword>
<dbReference type="PANTHER" id="PTHR42866:SF2">
    <property type="entry name" value="3-DEOXY-MANNO-OCTULOSONATE CYTIDYLYLTRANSFERASE, MITOCHONDRIAL"/>
    <property type="match status" value="1"/>
</dbReference>
<keyword evidence="6" id="KW-1185">Reference proteome</keyword>
<sequence>MSSDFLVVIPARLGSTRLSEKPLRVLNGKPLIEWVYRAVSSFCDNVLVATDSERVLKIIEDAGGKAVLTPSGLPSGTDRVAEAVRKSDLKFEYIINVQGDEPFVKAEHVLPIVERLRKGDRFATVAVPFSSFEEVDKPSNVKVVRDREGYGIYFSRSPIPFDRDGNLLSEDYLKHVGIYGFKKDALFDFVSWDEGFLEKAEKLEQLRILEHGEKIYVCVVEHYGMGVDTEEDLLKAEKLLKEKFNGC</sequence>
<dbReference type="GO" id="GO:0008690">
    <property type="term" value="F:3-deoxy-manno-octulosonate cytidylyltransferase activity"/>
    <property type="evidence" value="ECO:0007669"/>
    <property type="project" value="UniProtKB-UniRule"/>
</dbReference>
<keyword evidence="4" id="KW-0963">Cytoplasm</keyword>
<evidence type="ECO:0000256" key="3">
    <source>
        <dbReference type="ARBA" id="ARBA00022985"/>
    </source>
</evidence>
<dbReference type="HAMAP" id="MF_00057">
    <property type="entry name" value="KdsB"/>
    <property type="match status" value="1"/>
</dbReference>
<dbReference type="PANTHER" id="PTHR42866">
    <property type="entry name" value="3-DEOXY-MANNO-OCTULOSONATE CYTIDYLYLTRANSFERASE"/>
    <property type="match status" value="1"/>
</dbReference>
<dbReference type="Proteomes" id="UP000187408">
    <property type="component" value="Unassembled WGS sequence"/>
</dbReference>
<dbReference type="GO" id="GO:0033468">
    <property type="term" value="P:CMP-keto-3-deoxy-D-manno-octulosonic acid biosynthetic process"/>
    <property type="evidence" value="ECO:0007669"/>
    <property type="project" value="UniProtKB-UniRule"/>
</dbReference>
<name>A0A1R1MNF3_9BACT</name>
<dbReference type="SUPFAM" id="SSF53448">
    <property type="entry name" value="Nucleotide-diphospho-sugar transferases"/>
    <property type="match status" value="1"/>
</dbReference>
<keyword evidence="2 4" id="KW-0548">Nucleotidyltransferase</keyword>
<dbReference type="InterPro" id="IPR003329">
    <property type="entry name" value="Cytidylyl_trans"/>
</dbReference>
<dbReference type="InterPro" id="IPR029044">
    <property type="entry name" value="Nucleotide-diphossugar_trans"/>
</dbReference>
<dbReference type="GO" id="GO:0005829">
    <property type="term" value="C:cytosol"/>
    <property type="evidence" value="ECO:0007669"/>
    <property type="project" value="TreeGrafter"/>
</dbReference>
<gene>
    <name evidence="4" type="primary">kdsB</name>
    <name evidence="5" type="ORF">BLW93_01005</name>
</gene>
<comment type="pathway">
    <text evidence="4">Nucleotide-sugar biosynthesis; CMP-3-deoxy-D-manno-octulosonate biosynthesis; CMP-3-deoxy-D-manno-octulosonate from 3-deoxy-D-manno-octulosonate and CTP: step 1/1.</text>
</comment>
<evidence type="ECO:0000313" key="6">
    <source>
        <dbReference type="Proteomes" id="UP000187408"/>
    </source>
</evidence>
<evidence type="ECO:0000256" key="1">
    <source>
        <dbReference type="ARBA" id="ARBA00022679"/>
    </source>
</evidence>
<comment type="subcellular location">
    <subcellularLocation>
        <location evidence="4">Cytoplasm</location>
    </subcellularLocation>
</comment>
<comment type="function">
    <text evidence="4">Activates KDO (a required 8-carbon sugar) for incorporation into bacterial lipopolysaccharide in Gram-negative bacteria.</text>
</comment>
<dbReference type="InterPro" id="IPR004528">
    <property type="entry name" value="KdsB"/>
</dbReference>
<comment type="similarity">
    <text evidence="4">Belongs to the KdsB family.</text>
</comment>
<dbReference type="Gene3D" id="3.90.550.10">
    <property type="entry name" value="Spore Coat Polysaccharide Biosynthesis Protein SpsA, Chain A"/>
    <property type="match status" value="1"/>
</dbReference>
<protein>
    <recommendedName>
        <fullName evidence="4">3-deoxy-manno-octulosonate cytidylyltransferase</fullName>
        <ecNumber evidence="4">2.7.7.38</ecNumber>
    </recommendedName>
    <alternativeName>
        <fullName evidence="4">CMP-2-keto-3-deoxyoctulosonic acid synthase</fullName>
        <shortName evidence="4">CKS</shortName>
        <shortName evidence="4">CMP-KDO synthase</shortName>
    </alternativeName>
</protein>
<organism evidence="5 6">
    <name type="scientific">Desulfurobacterium indicum</name>
    <dbReference type="NCBI Taxonomy" id="1914305"/>
    <lineage>
        <taxon>Bacteria</taxon>
        <taxon>Pseudomonadati</taxon>
        <taxon>Aquificota</taxon>
        <taxon>Aquificia</taxon>
        <taxon>Desulfurobacteriales</taxon>
        <taxon>Desulfurobacteriaceae</taxon>
        <taxon>Desulfurobacterium</taxon>
    </lineage>
</organism>
<dbReference type="AlphaFoldDB" id="A0A1R1MNF3"/>
<dbReference type="EC" id="2.7.7.38" evidence="4"/>
<reference evidence="5 6" key="1">
    <citation type="submission" date="2016-10" db="EMBL/GenBank/DDBJ databases">
        <title>Genome sequence of a sulfur-reducing bacterium Desulfurobacterium indicum K6013.</title>
        <authorList>
            <person name="Cao J."/>
            <person name="Shao Z."/>
            <person name="Alain K."/>
            <person name="Jebbar M."/>
        </authorList>
    </citation>
    <scope>NUCLEOTIDE SEQUENCE [LARGE SCALE GENOMIC DNA]</scope>
    <source>
        <strain evidence="5 6">K6013</strain>
    </source>
</reference>
<dbReference type="RefSeq" id="WP_076712251.1">
    <property type="nucleotide sequence ID" value="NZ_MOEN01000002.1"/>
</dbReference>
<dbReference type="EMBL" id="MOEN01000002">
    <property type="protein sequence ID" value="OMH41279.1"/>
    <property type="molecule type" value="Genomic_DNA"/>
</dbReference>
<comment type="catalytic activity">
    <reaction evidence="4">
        <text>3-deoxy-alpha-D-manno-oct-2-ulosonate + CTP = CMP-3-deoxy-beta-D-manno-octulosonate + diphosphate</text>
        <dbReference type="Rhea" id="RHEA:23448"/>
        <dbReference type="ChEBI" id="CHEBI:33019"/>
        <dbReference type="ChEBI" id="CHEBI:37563"/>
        <dbReference type="ChEBI" id="CHEBI:85986"/>
        <dbReference type="ChEBI" id="CHEBI:85987"/>
        <dbReference type="EC" id="2.7.7.38"/>
    </reaction>
</comment>
<dbReference type="Pfam" id="PF02348">
    <property type="entry name" value="CTP_transf_3"/>
    <property type="match status" value="1"/>
</dbReference>
<dbReference type="STRING" id="1914305.BLW93_01005"/>
<keyword evidence="1 4" id="KW-0808">Transferase</keyword>
<evidence type="ECO:0000313" key="5">
    <source>
        <dbReference type="EMBL" id="OMH41279.1"/>
    </source>
</evidence>
<dbReference type="GO" id="GO:0009103">
    <property type="term" value="P:lipopolysaccharide biosynthetic process"/>
    <property type="evidence" value="ECO:0007669"/>
    <property type="project" value="UniProtKB-UniRule"/>
</dbReference>
<dbReference type="OrthoDB" id="9815559at2"/>
<proteinExistence type="inferred from homology"/>
<dbReference type="NCBIfam" id="TIGR00466">
    <property type="entry name" value="kdsB"/>
    <property type="match status" value="1"/>
</dbReference>
<evidence type="ECO:0000256" key="2">
    <source>
        <dbReference type="ARBA" id="ARBA00022695"/>
    </source>
</evidence>
<dbReference type="CDD" id="cd02517">
    <property type="entry name" value="CMP-KDO-Synthetase"/>
    <property type="match status" value="1"/>
</dbReference>
<comment type="caution">
    <text evidence="5">The sequence shown here is derived from an EMBL/GenBank/DDBJ whole genome shotgun (WGS) entry which is preliminary data.</text>
</comment>
<dbReference type="UniPathway" id="UPA00358">
    <property type="reaction ID" value="UER00476"/>
</dbReference>